<dbReference type="InterPro" id="IPR050959">
    <property type="entry name" value="MarA-like"/>
</dbReference>
<dbReference type="PANTHER" id="PTHR47504:SF5">
    <property type="entry name" value="RIGHT ORIGIN-BINDING PROTEIN"/>
    <property type="match status" value="1"/>
</dbReference>
<feature type="domain" description="HTH araC/xylS-type" evidence="5">
    <location>
        <begin position="6"/>
        <end position="104"/>
    </location>
</feature>
<dbReference type="PROSITE" id="PS01124">
    <property type="entry name" value="HTH_ARAC_FAMILY_2"/>
    <property type="match status" value="1"/>
</dbReference>
<dbReference type="Proteomes" id="UP000240542">
    <property type="component" value="Unassembled WGS sequence"/>
</dbReference>
<dbReference type="InterPro" id="IPR010499">
    <property type="entry name" value="AraC_E-bd"/>
</dbReference>
<evidence type="ECO:0000256" key="4">
    <source>
        <dbReference type="SAM" id="MobiDB-lite"/>
    </source>
</evidence>
<name>A0A2P8D8T2_9ACTN</name>
<feature type="region of interest" description="Disordered" evidence="4">
    <location>
        <begin position="273"/>
        <end position="293"/>
    </location>
</feature>
<accession>A0A2P8D8T2</accession>
<keyword evidence="1" id="KW-0805">Transcription regulation</keyword>
<keyword evidence="2" id="KW-0238">DNA-binding</keyword>
<dbReference type="SUPFAM" id="SSF55136">
    <property type="entry name" value="Probable bacterial effector-binding domain"/>
    <property type="match status" value="1"/>
</dbReference>
<keyword evidence="7" id="KW-1185">Reference proteome</keyword>
<evidence type="ECO:0000259" key="5">
    <source>
        <dbReference type="PROSITE" id="PS01124"/>
    </source>
</evidence>
<protein>
    <submittedName>
        <fullName evidence="6">AraC family transcriptional regulator</fullName>
    </submittedName>
</protein>
<dbReference type="Pfam" id="PF06445">
    <property type="entry name" value="GyrI-like"/>
    <property type="match status" value="1"/>
</dbReference>
<evidence type="ECO:0000256" key="1">
    <source>
        <dbReference type="ARBA" id="ARBA00023015"/>
    </source>
</evidence>
<evidence type="ECO:0000256" key="2">
    <source>
        <dbReference type="ARBA" id="ARBA00023125"/>
    </source>
</evidence>
<evidence type="ECO:0000256" key="3">
    <source>
        <dbReference type="ARBA" id="ARBA00023163"/>
    </source>
</evidence>
<dbReference type="PANTHER" id="PTHR47504">
    <property type="entry name" value="RIGHT ORIGIN-BINDING PROTEIN"/>
    <property type="match status" value="1"/>
</dbReference>
<dbReference type="InterPro" id="IPR011256">
    <property type="entry name" value="Reg_factor_effector_dom_sf"/>
</dbReference>
<dbReference type="Gene3D" id="1.10.10.60">
    <property type="entry name" value="Homeodomain-like"/>
    <property type="match status" value="2"/>
</dbReference>
<dbReference type="GO" id="GO:0043565">
    <property type="term" value="F:sequence-specific DNA binding"/>
    <property type="evidence" value="ECO:0007669"/>
    <property type="project" value="InterPro"/>
</dbReference>
<comment type="caution">
    <text evidence="6">The sequence shown here is derived from an EMBL/GenBank/DDBJ whole genome shotgun (WGS) entry which is preliminary data.</text>
</comment>
<dbReference type="SMART" id="SM00871">
    <property type="entry name" value="AraC_E_bind"/>
    <property type="match status" value="1"/>
</dbReference>
<organism evidence="6 7">
    <name type="scientific">Murinocardiopsis flavida</name>
    <dbReference type="NCBI Taxonomy" id="645275"/>
    <lineage>
        <taxon>Bacteria</taxon>
        <taxon>Bacillati</taxon>
        <taxon>Actinomycetota</taxon>
        <taxon>Actinomycetes</taxon>
        <taxon>Streptosporangiales</taxon>
        <taxon>Nocardiopsidaceae</taxon>
        <taxon>Murinocardiopsis</taxon>
    </lineage>
</organism>
<keyword evidence="3" id="KW-0804">Transcription</keyword>
<gene>
    <name evidence="6" type="ORF">CLV63_11645</name>
</gene>
<dbReference type="SUPFAM" id="SSF46689">
    <property type="entry name" value="Homeodomain-like"/>
    <property type="match status" value="2"/>
</dbReference>
<dbReference type="InterPro" id="IPR029442">
    <property type="entry name" value="GyrI-like"/>
</dbReference>
<dbReference type="InterPro" id="IPR009057">
    <property type="entry name" value="Homeodomain-like_sf"/>
</dbReference>
<dbReference type="SMART" id="SM00342">
    <property type="entry name" value="HTH_ARAC"/>
    <property type="match status" value="1"/>
</dbReference>
<evidence type="ECO:0000313" key="7">
    <source>
        <dbReference type="Proteomes" id="UP000240542"/>
    </source>
</evidence>
<evidence type="ECO:0000313" key="6">
    <source>
        <dbReference type="EMBL" id="PSK93638.1"/>
    </source>
</evidence>
<dbReference type="AlphaFoldDB" id="A0A2P8D8T2"/>
<proteinExistence type="predicted"/>
<dbReference type="Pfam" id="PF12833">
    <property type="entry name" value="HTH_18"/>
    <property type="match status" value="1"/>
</dbReference>
<reference evidence="6 7" key="1">
    <citation type="submission" date="2018-03" db="EMBL/GenBank/DDBJ databases">
        <title>Genomic Encyclopedia of Archaeal and Bacterial Type Strains, Phase II (KMG-II): from individual species to whole genera.</title>
        <authorList>
            <person name="Goeker M."/>
        </authorList>
    </citation>
    <scope>NUCLEOTIDE SEQUENCE [LARGE SCALE GENOMIC DNA]</scope>
    <source>
        <strain evidence="6 7">DSM 45312</strain>
    </source>
</reference>
<dbReference type="OrthoDB" id="9801123at2"/>
<dbReference type="EMBL" id="PYGA01000016">
    <property type="protein sequence ID" value="PSK93638.1"/>
    <property type="molecule type" value="Genomic_DNA"/>
</dbReference>
<sequence>MLDRLNKALAHIEEDPGAPVDVAAMARTALTSEHHLRRMFAALAGMPLAEYVRRRRLTLAGAEVMEGRRTLLAIAVDHGYSSAEAFTRAFRAMHGVTPGQARRTGAALVSQSRLAFHLTIEGSTTMRYRIIDKDAFALVGLSNRIRNVAFGPNPDMAAFTEAVDDTTWELLDSVGDREPSGALSATVALEDGAEFGDEIDYWIAAATTGPTPDGMERLEVPAATWAVFPFERVAFPHGLQELWRAVYTEWFPAHPAYRTAPGPALVAVDDEEEPDLGSGHVWLPVEKQAPAPG</sequence>
<dbReference type="InterPro" id="IPR018060">
    <property type="entry name" value="HTH_AraC"/>
</dbReference>
<dbReference type="RefSeq" id="WP_106584913.1">
    <property type="nucleotide sequence ID" value="NZ_PYGA01000016.1"/>
</dbReference>
<dbReference type="Gene3D" id="3.20.80.10">
    <property type="entry name" value="Regulatory factor, effector binding domain"/>
    <property type="match status" value="1"/>
</dbReference>
<dbReference type="GO" id="GO:0003700">
    <property type="term" value="F:DNA-binding transcription factor activity"/>
    <property type="evidence" value="ECO:0007669"/>
    <property type="project" value="InterPro"/>
</dbReference>